<keyword evidence="1" id="KW-0472">Membrane</keyword>
<dbReference type="AlphaFoldDB" id="A0A1H8ASB8"/>
<evidence type="ECO:0000313" key="2">
    <source>
        <dbReference type="EMBL" id="SEM73453.1"/>
    </source>
</evidence>
<dbReference type="EMBL" id="FOBO01000007">
    <property type="protein sequence ID" value="SEM73453.1"/>
    <property type="molecule type" value="Genomic_DNA"/>
</dbReference>
<protein>
    <submittedName>
        <fullName evidence="2">Uncharacterized protein</fullName>
    </submittedName>
</protein>
<sequence length="137" mass="15202">MIGSPISKERFIIAIYVLCFAIGALSHGKDFIYYGWRPYKAAPLPIEVFWSSLIWIDILVVVVLLSRKRRLGVVLALSVMLADIAINSYATILLGFAILVGPLVLQSVFLGFILGSIGIVLKTPRWRKLDKVGETKV</sequence>
<dbReference type="RefSeq" id="WP_074785924.1">
    <property type="nucleotide sequence ID" value="NZ_FOBO01000007.1"/>
</dbReference>
<feature type="transmembrane region" description="Helical" evidence="1">
    <location>
        <begin position="103"/>
        <end position="121"/>
    </location>
</feature>
<accession>A0A1H8ASB8</accession>
<feature type="transmembrane region" description="Helical" evidence="1">
    <location>
        <begin position="73"/>
        <end position="97"/>
    </location>
</feature>
<evidence type="ECO:0000256" key="1">
    <source>
        <dbReference type="SAM" id="Phobius"/>
    </source>
</evidence>
<gene>
    <name evidence="2" type="ORF">SAMN04488077_107140</name>
</gene>
<keyword evidence="1" id="KW-1133">Transmembrane helix</keyword>
<proteinExistence type="predicted"/>
<keyword evidence="1" id="KW-0812">Transmembrane</keyword>
<feature type="transmembrane region" description="Helical" evidence="1">
    <location>
        <begin position="12"/>
        <end position="28"/>
    </location>
</feature>
<feature type="transmembrane region" description="Helical" evidence="1">
    <location>
        <begin position="48"/>
        <end position="66"/>
    </location>
</feature>
<evidence type="ECO:0000313" key="3">
    <source>
        <dbReference type="Proteomes" id="UP000182160"/>
    </source>
</evidence>
<reference evidence="2 3" key="1">
    <citation type="submission" date="2016-10" db="EMBL/GenBank/DDBJ databases">
        <authorList>
            <person name="de Groot N.N."/>
        </authorList>
    </citation>
    <scope>NUCLEOTIDE SEQUENCE [LARGE SCALE GENOMIC DNA]</scope>
    <source>
        <strain evidence="2 3">DSM 11457</strain>
    </source>
</reference>
<name>A0A1H8ASB8_9RHOB</name>
<dbReference type="Proteomes" id="UP000182160">
    <property type="component" value="Unassembled WGS sequence"/>
</dbReference>
<organism evidence="2 3">
    <name type="scientific">Roseovarius tolerans</name>
    <dbReference type="NCBI Taxonomy" id="74031"/>
    <lineage>
        <taxon>Bacteria</taxon>
        <taxon>Pseudomonadati</taxon>
        <taxon>Pseudomonadota</taxon>
        <taxon>Alphaproteobacteria</taxon>
        <taxon>Rhodobacterales</taxon>
        <taxon>Roseobacteraceae</taxon>
        <taxon>Roseovarius</taxon>
    </lineage>
</organism>